<keyword evidence="1" id="KW-0812">Transmembrane</keyword>
<feature type="transmembrane region" description="Helical" evidence="1">
    <location>
        <begin position="167"/>
        <end position="189"/>
    </location>
</feature>
<protein>
    <recommendedName>
        <fullName evidence="4">ABC transporter permease</fullName>
    </recommendedName>
</protein>
<proteinExistence type="predicted"/>
<evidence type="ECO:0008006" key="4">
    <source>
        <dbReference type="Google" id="ProtNLM"/>
    </source>
</evidence>
<evidence type="ECO:0000313" key="2">
    <source>
        <dbReference type="EMBL" id="MFD1890078.1"/>
    </source>
</evidence>
<reference evidence="3" key="1">
    <citation type="journal article" date="2019" name="Int. J. Syst. Evol. Microbiol.">
        <title>The Global Catalogue of Microorganisms (GCM) 10K type strain sequencing project: providing services to taxonomists for standard genome sequencing and annotation.</title>
        <authorList>
            <consortium name="The Broad Institute Genomics Platform"/>
            <consortium name="The Broad Institute Genome Sequencing Center for Infectious Disease"/>
            <person name="Wu L."/>
            <person name="Ma J."/>
        </authorList>
    </citation>
    <scope>NUCLEOTIDE SEQUENCE [LARGE SCALE GENOMIC DNA]</scope>
    <source>
        <strain evidence="3">CAIM 431</strain>
    </source>
</reference>
<feature type="transmembrane region" description="Helical" evidence="1">
    <location>
        <begin position="109"/>
        <end position="133"/>
    </location>
</feature>
<keyword evidence="3" id="KW-1185">Reference proteome</keyword>
<organism evidence="2 3">
    <name type="scientific">Luteococcus peritonei</name>
    <dbReference type="NCBI Taxonomy" id="88874"/>
    <lineage>
        <taxon>Bacteria</taxon>
        <taxon>Bacillati</taxon>
        <taxon>Actinomycetota</taxon>
        <taxon>Actinomycetes</taxon>
        <taxon>Propionibacteriales</taxon>
        <taxon>Propionibacteriaceae</taxon>
        <taxon>Luteococcus</taxon>
    </lineage>
</organism>
<feature type="transmembrane region" description="Helical" evidence="1">
    <location>
        <begin position="233"/>
        <end position="253"/>
    </location>
</feature>
<keyword evidence="1" id="KW-0472">Membrane</keyword>
<sequence length="258" mass="27193">MSTATVMPALEGRGLSPLTLMRVELRKQVDTRGGRGLLLAIGLITVLALGLVMYLNRTEGASLDSLLAATVTPQGLLLPVLGIITACNEWSQRTALVTFTQEPRRLRVVLAKLLAAVVLGTVAVAGAVLLAMLAHVVSATIAGAPVHLGLSAGTLAGIWLSQSIAVVMGVAFGLALLSVPLAITAYFILPTLFTTVSVLWSKMAELGPWLDMGQASSPLQEGINLTLRQWSQLGTSSLLWLALPLAVGLWRVMTREVK</sequence>
<accession>A0ABW4RWT3</accession>
<dbReference type="Proteomes" id="UP001597326">
    <property type="component" value="Unassembled WGS sequence"/>
</dbReference>
<name>A0ABW4RWT3_9ACTN</name>
<comment type="caution">
    <text evidence="2">The sequence shown here is derived from an EMBL/GenBank/DDBJ whole genome shotgun (WGS) entry which is preliminary data.</text>
</comment>
<keyword evidence="1" id="KW-1133">Transmembrane helix</keyword>
<dbReference type="RefSeq" id="WP_343873028.1">
    <property type="nucleotide sequence ID" value="NZ_BAAAIX010000013.1"/>
</dbReference>
<evidence type="ECO:0000256" key="1">
    <source>
        <dbReference type="SAM" id="Phobius"/>
    </source>
</evidence>
<evidence type="ECO:0000313" key="3">
    <source>
        <dbReference type="Proteomes" id="UP001597326"/>
    </source>
</evidence>
<feature type="transmembrane region" description="Helical" evidence="1">
    <location>
        <begin position="67"/>
        <end position="88"/>
    </location>
</feature>
<feature type="transmembrane region" description="Helical" evidence="1">
    <location>
        <begin position="139"/>
        <end position="160"/>
    </location>
</feature>
<feature type="transmembrane region" description="Helical" evidence="1">
    <location>
        <begin position="36"/>
        <end position="55"/>
    </location>
</feature>
<dbReference type="EMBL" id="JBHUFZ010000016">
    <property type="protein sequence ID" value="MFD1890078.1"/>
    <property type="molecule type" value="Genomic_DNA"/>
</dbReference>
<gene>
    <name evidence="2" type="ORF">ACFSCS_07765</name>
</gene>